<dbReference type="GO" id="GO:0003677">
    <property type="term" value="F:DNA binding"/>
    <property type="evidence" value="ECO:0007669"/>
    <property type="project" value="InterPro"/>
</dbReference>
<dbReference type="SMART" id="SM00530">
    <property type="entry name" value="HTH_XRE"/>
    <property type="match status" value="1"/>
</dbReference>
<dbReference type="InterPro" id="IPR002182">
    <property type="entry name" value="NB-ARC"/>
</dbReference>
<reference evidence="2" key="1">
    <citation type="submission" date="2020-10" db="EMBL/GenBank/DDBJ databases">
        <title>Taxonomic study of unclassified bacteria belonging to the class Ktedonobacteria.</title>
        <authorList>
            <person name="Yabe S."/>
            <person name="Wang C.M."/>
            <person name="Zheng Y."/>
            <person name="Sakai Y."/>
            <person name="Cavaletti L."/>
            <person name="Monciardini P."/>
            <person name="Donadio S."/>
        </authorList>
    </citation>
    <scope>NUCLEOTIDE SEQUENCE</scope>
    <source>
        <strain evidence="2">SOSP1-1</strain>
    </source>
</reference>
<dbReference type="SMART" id="SM00028">
    <property type="entry name" value="TPR"/>
    <property type="match status" value="6"/>
</dbReference>
<evidence type="ECO:0000313" key="3">
    <source>
        <dbReference type="Proteomes" id="UP000612362"/>
    </source>
</evidence>
<dbReference type="SUPFAM" id="SSF47413">
    <property type="entry name" value="lambda repressor-like DNA-binding domains"/>
    <property type="match status" value="1"/>
</dbReference>
<dbReference type="Gene3D" id="1.25.40.10">
    <property type="entry name" value="Tetratricopeptide repeat domain"/>
    <property type="match status" value="2"/>
</dbReference>
<dbReference type="SUPFAM" id="SSF48452">
    <property type="entry name" value="TPR-like"/>
    <property type="match status" value="2"/>
</dbReference>
<dbReference type="InterPro" id="IPR019734">
    <property type="entry name" value="TPR_rpt"/>
</dbReference>
<sequence length="909" mass="102658">MRAYAERIREARLQKGLTQEQLAEAIGANVGTVSRWEAGRTIPTAYYLSQLTQVLGIQVHDLGLKMEPTEYAPVRSFEKALPVPVLDTQLPSMPLLIGREHEQEALLHELIAPLHPTPLVLYGLPGIGKTALMASLACDMHILEHFSDGVLWASLGSAPNYVSLFARWGLLLNIELPPQQEIWPHIIKQVIRQRRLLMLLDDARTSSDVQLLSLVGPQGAIMVTTRLPTLAATLSSQAHAVRELNQEQSWQLLEQIAPIIVHDHHASLETLREAIGGHPLVLTLVGRYLQQQTQSGHPRRLLAALGYLQEASNRLCLPIELAQTSWFPGGRVFQDQVDLLAQPENTSSLTLASLLAEMVHALPLRQQEVLLTLSLLPAQPQCFSEEMALAIGGCDAATLDALLDSGLLSAHESCYQMHPVIRDYAAWCLSQKDHLQALALVRLFAYAISVLEHWEQQILMREPEEAMLRAALDLAWAHQYTQEALRLTQLLSAFWFQHHAWKEAETYFTQALAIARQQIHHPHYAISCLFGLGRCALAREKITQAREYYREAVVYARMPEADDESLILALSKVAAVALQMAEEHPHMHYAQDVKTSCEEALWLLHHLTASAPNALLSSRMQALFPVLYEMLGTVSLEAEGTLAALNAYHQGVALAERFQRPEVLCWLLLQQGTVLLYREEWSMSEQTIRRALMLAQQERLDVLLLLAYERLFEVLLLTQRFTEAHQLLTQWQEMSEQDLSPTGALWHERLMLVSNPRHTSLWTTLACGRLLLVQHHLEAAHQHYTRALHQVPPHSEPAKLLRHLWHDLAVIALRTHNIAKALEYIGELQGLVPSSTEVLWQAYIFYRRAQLLLLLGMPAQGYEDALRGQAIFRQRNHQLGLHDVDAWLASTSIRTEDRLPVDHELEHQA</sequence>
<dbReference type="GO" id="GO:0043531">
    <property type="term" value="F:ADP binding"/>
    <property type="evidence" value="ECO:0007669"/>
    <property type="project" value="InterPro"/>
</dbReference>
<dbReference type="Pfam" id="PF13424">
    <property type="entry name" value="TPR_12"/>
    <property type="match status" value="1"/>
</dbReference>
<dbReference type="Proteomes" id="UP000612362">
    <property type="component" value="Unassembled WGS sequence"/>
</dbReference>
<dbReference type="PANTHER" id="PTHR47691">
    <property type="entry name" value="REGULATOR-RELATED"/>
    <property type="match status" value="1"/>
</dbReference>
<dbReference type="CDD" id="cd00093">
    <property type="entry name" value="HTH_XRE"/>
    <property type="match status" value="1"/>
</dbReference>
<dbReference type="AlphaFoldDB" id="A0A8J3I8C8"/>
<dbReference type="RefSeq" id="WP_220197882.1">
    <property type="nucleotide sequence ID" value="NZ_BNJF01000004.1"/>
</dbReference>
<protein>
    <recommendedName>
        <fullName evidence="1">HTH cro/C1-type domain-containing protein</fullName>
    </recommendedName>
</protein>
<dbReference type="SUPFAM" id="SSF52540">
    <property type="entry name" value="P-loop containing nucleoside triphosphate hydrolases"/>
    <property type="match status" value="1"/>
</dbReference>
<evidence type="ECO:0000313" key="2">
    <source>
        <dbReference type="EMBL" id="GHO48705.1"/>
    </source>
</evidence>
<dbReference type="Gene3D" id="1.10.260.40">
    <property type="entry name" value="lambda repressor-like DNA-binding domains"/>
    <property type="match status" value="1"/>
</dbReference>
<dbReference type="InterPro" id="IPR010982">
    <property type="entry name" value="Lambda_DNA-bd_dom_sf"/>
</dbReference>
<dbReference type="PROSITE" id="PS50943">
    <property type="entry name" value="HTH_CROC1"/>
    <property type="match status" value="1"/>
</dbReference>
<name>A0A8J3I8C8_9CHLR</name>
<dbReference type="InterPro" id="IPR001387">
    <property type="entry name" value="Cro/C1-type_HTH"/>
</dbReference>
<organism evidence="2 3">
    <name type="scientific">Ktedonospora formicarum</name>
    <dbReference type="NCBI Taxonomy" id="2778364"/>
    <lineage>
        <taxon>Bacteria</taxon>
        <taxon>Bacillati</taxon>
        <taxon>Chloroflexota</taxon>
        <taxon>Ktedonobacteria</taxon>
        <taxon>Ktedonobacterales</taxon>
        <taxon>Ktedonobacteraceae</taxon>
        <taxon>Ktedonospora</taxon>
    </lineage>
</organism>
<dbReference type="Pfam" id="PF01381">
    <property type="entry name" value="HTH_3"/>
    <property type="match status" value="1"/>
</dbReference>
<dbReference type="InterPro" id="IPR011990">
    <property type="entry name" value="TPR-like_helical_dom_sf"/>
</dbReference>
<comment type="caution">
    <text evidence="2">The sequence shown here is derived from an EMBL/GenBank/DDBJ whole genome shotgun (WGS) entry which is preliminary data.</text>
</comment>
<feature type="domain" description="HTH cro/C1-type" evidence="1">
    <location>
        <begin position="8"/>
        <end position="62"/>
    </location>
</feature>
<dbReference type="Gene3D" id="3.40.50.300">
    <property type="entry name" value="P-loop containing nucleotide triphosphate hydrolases"/>
    <property type="match status" value="1"/>
</dbReference>
<keyword evidence="3" id="KW-1185">Reference proteome</keyword>
<dbReference type="EMBL" id="BNJF01000004">
    <property type="protein sequence ID" value="GHO48705.1"/>
    <property type="molecule type" value="Genomic_DNA"/>
</dbReference>
<evidence type="ECO:0000259" key="1">
    <source>
        <dbReference type="PROSITE" id="PS50943"/>
    </source>
</evidence>
<dbReference type="InterPro" id="IPR027417">
    <property type="entry name" value="P-loop_NTPase"/>
</dbReference>
<gene>
    <name evidence="2" type="ORF">KSX_68680</name>
</gene>
<dbReference type="PRINTS" id="PR00364">
    <property type="entry name" value="DISEASERSIST"/>
</dbReference>
<accession>A0A8J3I8C8</accession>
<dbReference type="Pfam" id="PF00931">
    <property type="entry name" value="NB-ARC"/>
    <property type="match status" value="1"/>
</dbReference>
<proteinExistence type="predicted"/>
<dbReference type="PANTHER" id="PTHR47691:SF3">
    <property type="entry name" value="HTH-TYPE TRANSCRIPTIONAL REGULATOR RV0890C-RELATED"/>
    <property type="match status" value="1"/>
</dbReference>